<dbReference type="Pfam" id="PF05170">
    <property type="entry name" value="AsmA"/>
    <property type="match status" value="1"/>
</dbReference>
<dbReference type="Proteomes" id="UP001169719">
    <property type="component" value="Unassembled WGS sequence"/>
</dbReference>
<feature type="domain" description="AsmA" evidence="2">
    <location>
        <begin position="1"/>
        <end position="592"/>
    </location>
</feature>
<name>A0ABT7Y0Y4_9VIBR</name>
<evidence type="ECO:0000259" key="2">
    <source>
        <dbReference type="Pfam" id="PF05170"/>
    </source>
</evidence>
<feature type="region of interest" description="Disordered" evidence="1">
    <location>
        <begin position="386"/>
        <end position="412"/>
    </location>
</feature>
<dbReference type="InterPro" id="IPR007844">
    <property type="entry name" value="AsmA"/>
</dbReference>
<keyword evidence="4" id="KW-1185">Reference proteome</keyword>
<protein>
    <submittedName>
        <fullName evidence="3">AsmA family protein</fullName>
    </submittedName>
</protein>
<feature type="compositionally biased region" description="Polar residues" evidence="1">
    <location>
        <begin position="120"/>
        <end position="146"/>
    </location>
</feature>
<sequence length="704" mass="75801">MKKLFIALGVIVVVLIGAVVALITLVNPNQFKPLIVEQVKKNTGYELVIDGDLSWEFFPSVGLSIGRTELRNPQGFSQQNLFAVDRVGVDVSVMPLLEQKLEIGNVVLDGATVSIERLNDGSTNLDPLTQNKESTPQEPQPQSSDTAGDDAVGASEPWSITLEGILITNASLSINDLQQQQITELQDVNLTLSKFDFDQWASLQANVKGKNNQQIFAADFGLEFKLAKDFANYELRNIALQASFDDEVNKIESANIKLDTFAFDQLNALTFEVVGKLADLSLNTSGAGQLQVDQAIQNIALNEVNIETILEGDSLPVSPLNSSLKSDIKFDVANSHLDLVLSQFSALDTELDGKLAVTLADIAKVRFSLHSPNIDVDALTAKMGGENAQGKDEDAGSSDSQTASSEKEQEPDLSALKTLDVQGDIAIDKFKASNVKLDTVKAVVKINRGIAELSSFSANLYQGSIAADARLDGNKTPAEYTTTAAVKGVKVLPLLVDAAEVDVVEGTGNIDLDLAGKSLTPTGIKQNLAGTVKINFEDGAVHGINVAQLIRENYAKFTGKKIDDVDGPQKTDFSAMTATLRLNKGVMTTNDLAAQSPLLRVRGKGQANYLKETMDMTISTSVVGSLKGQGGADIDELKDVTIPVRIHGTWAQPKFALVFDDVMKAKAQKEIDRGLKKLDEKLGDKIKDEKTREAVDGLLKGLFN</sequence>
<dbReference type="RefSeq" id="WP_289961762.1">
    <property type="nucleotide sequence ID" value="NZ_JAUEOZ010000001.1"/>
</dbReference>
<evidence type="ECO:0000313" key="3">
    <source>
        <dbReference type="EMBL" id="MDN2481686.1"/>
    </source>
</evidence>
<gene>
    <name evidence="3" type="ORF">QWJ08_09795</name>
</gene>
<comment type="caution">
    <text evidence="3">The sequence shown here is derived from an EMBL/GenBank/DDBJ whole genome shotgun (WGS) entry which is preliminary data.</text>
</comment>
<dbReference type="PANTHER" id="PTHR30441">
    <property type="entry name" value="DUF748 DOMAIN-CONTAINING PROTEIN"/>
    <property type="match status" value="1"/>
</dbReference>
<evidence type="ECO:0000256" key="1">
    <source>
        <dbReference type="SAM" id="MobiDB-lite"/>
    </source>
</evidence>
<evidence type="ECO:0000313" key="4">
    <source>
        <dbReference type="Proteomes" id="UP001169719"/>
    </source>
</evidence>
<dbReference type="EMBL" id="JAUEOZ010000001">
    <property type="protein sequence ID" value="MDN2481686.1"/>
    <property type="molecule type" value="Genomic_DNA"/>
</dbReference>
<accession>A0ABT7Y0Y4</accession>
<dbReference type="PANTHER" id="PTHR30441:SF4">
    <property type="entry name" value="PROTEIN ASMA"/>
    <property type="match status" value="1"/>
</dbReference>
<reference evidence="3" key="1">
    <citation type="submission" date="2024-05" db="EMBL/GenBank/DDBJ databases">
        <title>Genome Sequences of Four Agar- Degrading Marine Bacteria.</title>
        <authorList>
            <person name="Phillips E.K."/>
            <person name="Shaffer J.C."/>
            <person name="Henson M.W."/>
            <person name="Temperton B."/>
            <person name="Thrash C.J."/>
            <person name="Martin M.O."/>
        </authorList>
    </citation>
    <scope>NUCLEOTIDE SEQUENCE</scope>
    <source>
        <strain evidence="3">EKP203</strain>
    </source>
</reference>
<dbReference type="InterPro" id="IPR052894">
    <property type="entry name" value="AsmA-related"/>
</dbReference>
<proteinExistence type="predicted"/>
<feature type="region of interest" description="Disordered" evidence="1">
    <location>
        <begin position="118"/>
        <end position="153"/>
    </location>
</feature>
<organism evidence="3 4">
    <name type="scientific">Vibrio agarivorans</name>
    <dbReference type="NCBI Taxonomy" id="153622"/>
    <lineage>
        <taxon>Bacteria</taxon>
        <taxon>Pseudomonadati</taxon>
        <taxon>Pseudomonadota</taxon>
        <taxon>Gammaproteobacteria</taxon>
        <taxon>Vibrionales</taxon>
        <taxon>Vibrionaceae</taxon>
        <taxon>Vibrio</taxon>
    </lineage>
</organism>